<dbReference type="Proteomes" id="UP001321580">
    <property type="component" value="Unassembled WGS sequence"/>
</dbReference>
<comment type="caution">
    <text evidence="1">The sequence shown here is derived from an EMBL/GenBank/DDBJ whole genome shotgun (WGS) entry which is preliminary data.</text>
</comment>
<proteinExistence type="predicted"/>
<reference evidence="1 2" key="1">
    <citation type="submission" date="2023-05" db="EMBL/GenBank/DDBJ databases">
        <title>Lysobacter sp. strain LF1 Genome sequencing and assembly.</title>
        <authorList>
            <person name="Jung Y."/>
        </authorList>
    </citation>
    <scope>NUCLEOTIDE SEQUENCE [LARGE SCALE GENOMIC DNA]</scope>
    <source>
        <strain evidence="1 2">LF1</strain>
    </source>
</reference>
<keyword evidence="2" id="KW-1185">Reference proteome</keyword>
<evidence type="ECO:0000313" key="2">
    <source>
        <dbReference type="Proteomes" id="UP001321580"/>
    </source>
</evidence>
<dbReference type="EMBL" id="JASGBI010000002">
    <property type="protein sequence ID" value="MDI9240756.1"/>
    <property type="molecule type" value="Genomic_DNA"/>
</dbReference>
<protein>
    <submittedName>
        <fullName evidence="1">Uncharacterized protein</fullName>
    </submittedName>
</protein>
<organism evidence="1 2">
    <name type="scientific">Lysobacter stagni</name>
    <dbReference type="NCBI Taxonomy" id="3045172"/>
    <lineage>
        <taxon>Bacteria</taxon>
        <taxon>Pseudomonadati</taxon>
        <taxon>Pseudomonadota</taxon>
        <taxon>Gammaproteobacteria</taxon>
        <taxon>Lysobacterales</taxon>
        <taxon>Lysobacteraceae</taxon>
        <taxon>Lysobacter</taxon>
    </lineage>
</organism>
<evidence type="ECO:0000313" key="1">
    <source>
        <dbReference type="EMBL" id="MDI9240756.1"/>
    </source>
</evidence>
<name>A0ABT6XKR3_9GAMM</name>
<accession>A0ABT6XKR3</accession>
<sequence length="78" mass="9080">MNDGMALEVEIESAWVGLTKLSARRQRTLYLTPRRRVVWLQRDLRGRASLIGTYTRTVTLAELREDVFFVLEQAREVA</sequence>
<dbReference type="RefSeq" id="WP_283214237.1">
    <property type="nucleotide sequence ID" value="NZ_JASGBI010000002.1"/>
</dbReference>
<gene>
    <name evidence="1" type="ORF">QLQ15_17775</name>
</gene>